<gene>
    <name evidence="3" type="ORF">BD410DRAFT_807404</name>
</gene>
<sequence length="137" mass="15809">MSREYFKTFSHHVKGPDRNSPARSDSRRTSTSNIETTKLSHCSIILPPFLSYLRYWRSFLITHVLRKTYSGSETVSSHYVQIYIYTYLQFVAMCIGIPYIPAILPYDERQLIVQNTLALVNCADIATYQSLLYGGKL</sequence>
<evidence type="ECO:0000313" key="3">
    <source>
        <dbReference type="EMBL" id="TDL17351.1"/>
    </source>
</evidence>
<dbReference type="VEuPathDB" id="FungiDB:BD410DRAFT_807404"/>
<evidence type="ECO:0000256" key="1">
    <source>
        <dbReference type="SAM" id="MobiDB-lite"/>
    </source>
</evidence>
<reference evidence="3 4" key="1">
    <citation type="submission" date="2018-06" db="EMBL/GenBank/DDBJ databases">
        <title>A transcriptomic atlas of mushroom development highlights an independent origin of complex multicellularity.</title>
        <authorList>
            <consortium name="DOE Joint Genome Institute"/>
            <person name="Krizsan K."/>
            <person name="Almasi E."/>
            <person name="Merenyi Z."/>
            <person name="Sahu N."/>
            <person name="Viragh M."/>
            <person name="Koszo T."/>
            <person name="Mondo S."/>
            <person name="Kiss B."/>
            <person name="Balint B."/>
            <person name="Kues U."/>
            <person name="Barry K."/>
            <person name="Hegedus J.C."/>
            <person name="Henrissat B."/>
            <person name="Johnson J."/>
            <person name="Lipzen A."/>
            <person name="Ohm R."/>
            <person name="Nagy I."/>
            <person name="Pangilinan J."/>
            <person name="Yan J."/>
            <person name="Xiong Y."/>
            <person name="Grigoriev I.V."/>
            <person name="Hibbett D.S."/>
            <person name="Nagy L.G."/>
        </authorList>
    </citation>
    <scope>NUCLEOTIDE SEQUENCE [LARGE SCALE GENOMIC DNA]</scope>
    <source>
        <strain evidence="3 4">SZMC22713</strain>
    </source>
</reference>
<keyword evidence="2" id="KW-0472">Membrane</keyword>
<name>A0A4Y7PQR5_9AGAM</name>
<keyword evidence="4" id="KW-1185">Reference proteome</keyword>
<evidence type="ECO:0000256" key="2">
    <source>
        <dbReference type="SAM" id="Phobius"/>
    </source>
</evidence>
<organism evidence="3 4">
    <name type="scientific">Rickenella mellea</name>
    <dbReference type="NCBI Taxonomy" id="50990"/>
    <lineage>
        <taxon>Eukaryota</taxon>
        <taxon>Fungi</taxon>
        <taxon>Dikarya</taxon>
        <taxon>Basidiomycota</taxon>
        <taxon>Agaricomycotina</taxon>
        <taxon>Agaricomycetes</taxon>
        <taxon>Hymenochaetales</taxon>
        <taxon>Rickenellaceae</taxon>
        <taxon>Rickenella</taxon>
    </lineage>
</organism>
<keyword evidence="2" id="KW-0812">Transmembrane</keyword>
<feature type="region of interest" description="Disordered" evidence="1">
    <location>
        <begin position="1"/>
        <end position="33"/>
    </location>
</feature>
<keyword evidence="2" id="KW-1133">Transmembrane helix</keyword>
<evidence type="ECO:0000313" key="4">
    <source>
        <dbReference type="Proteomes" id="UP000294933"/>
    </source>
</evidence>
<accession>A0A4Y7PQR5</accession>
<dbReference type="AlphaFoldDB" id="A0A4Y7PQR5"/>
<feature type="transmembrane region" description="Helical" evidence="2">
    <location>
        <begin position="82"/>
        <end position="104"/>
    </location>
</feature>
<proteinExistence type="predicted"/>
<dbReference type="Proteomes" id="UP000294933">
    <property type="component" value="Unassembled WGS sequence"/>
</dbReference>
<protein>
    <submittedName>
        <fullName evidence="3">Uncharacterized protein</fullName>
    </submittedName>
</protein>
<dbReference type="EMBL" id="ML170223">
    <property type="protein sequence ID" value="TDL17351.1"/>
    <property type="molecule type" value="Genomic_DNA"/>
</dbReference>